<dbReference type="GO" id="GO:0031083">
    <property type="term" value="C:BLOC-1 complex"/>
    <property type="evidence" value="ECO:0007669"/>
    <property type="project" value="TreeGrafter"/>
</dbReference>
<dbReference type="Pfam" id="PF10241">
    <property type="entry name" value="KxDL"/>
    <property type="match status" value="1"/>
</dbReference>
<name>A0A1X7RXW0_ZYMT9</name>
<sequence length="193" mass="21320">MSTATPYYQYQQYQPTSSLPVNVPGKNAQQLYVPRHSRNSSGYSQLSASPPERPESVSSTGAGLYSSASSNYGGSEYDSSSGATGVDLLDYMNDRLSQAYNPIPMDKNVARQAQMSGELNAKNRELLGLQAQARSRLAKTRANFAEGMKAAKEVQRDLEYTQKKMHALNARAAEKYPEQYRAASRRYPAPVDF</sequence>
<evidence type="ECO:0000256" key="4">
    <source>
        <dbReference type="ARBA" id="ARBA00016207"/>
    </source>
</evidence>
<comment type="subcellular location">
    <subcellularLocation>
        <location evidence="2">Endosome</location>
    </subcellularLocation>
</comment>
<keyword evidence="11" id="KW-1185">Reference proteome</keyword>
<organism evidence="10 11">
    <name type="scientific">Zymoseptoria tritici (strain ST99CH_3D7)</name>
    <dbReference type="NCBI Taxonomy" id="1276538"/>
    <lineage>
        <taxon>Eukaryota</taxon>
        <taxon>Fungi</taxon>
        <taxon>Dikarya</taxon>
        <taxon>Ascomycota</taxon>
        <taxon>Pezizomycotina</taxon>
        <taxon>Dothideomycetes</taxon>
        <taxon>Dothideomycetidae</taxon>
        <taxon>Mycosphaerellales</taxon>
        <taxon>Mycosphaerellaceae</taxon>
        <taxon>Zymoseptoria</taxon>
    </lineage>
</organism>
<dbReference type="Proteomes" id="UP000215127">
    <property type="component" value="Chromosome 6"/>
</dbReference>
<evidence type="ECO:0000256" key="7">
    <source>
        <dbReference type="ARBA" id="ARBA00029808"/>
    </source>
</evidence>
<reference evidence="10 11" key="1">
    <citation type="submission" date="2016-06" db="EMBL/GenBank/DDBJ databases">
        <authorList>
            <person name="Kjaerup R.B."/>
            <person name="Dalgaard T.S."/>
            <person name="Juul-Madsen H.R."/>
        </authorList>
    </citation>
    <scope>NUCLEOTIDE SEQUENCE [LARGE SCALE GENOMIC DNA]</scope>
</reference>
<evidence type="ECO:0000256" key="3">
    <source>
        <dbReference type="ARBA" id="ARBA00005913"/>
    </source>
</evidence>
<protein>
    <recommendedName>
        <fullName evidence="4">Biogenesis of lysosome-related organelles complex 1 subunit KXD1</fullName>
    </recommendedName>
    <alternativeName>
        <fullName evidence="7">KxDL homolog</fullName>
    </alternativeName>
</protein>
<dbReference type="InterPro" id="IPR051390">
    <property type="entry name" value="BLOC-1_subunit_KXD1"/>
</dbReference>
<dbReference type="PANTHER" id="PTHR37787:SF1">
    <property type="entry name" value="BIOGENESIS OF LYSOSOME-RELATED ORGANELLES COMPLEX 1 SUBUNIT KXD1"/>
    <property type="match status" value="1"/>
</dbReference>
<evidence type="ECO:0000256" key="8">
    <source>
        <dbReference type="SAM" id="MobiDB-lite"/>
    </source>
</evidence>
<keyword evidence="6" id="KW-0967">Endosome</keyword>
<dbReference type="AlphaFoldDB" id="A0A1X7RXW0"/>
<dbReference type="GO" id="GO:0005768">
    <property type="term" value="C:endosome"/>
    <property type="evidence" value="ECO:0007669"/>
    <property type="project" value="UniProtKB-SubCell"/>
</dbReference>
<gene>
    <name evidence="10" type="ORF">ZT3D7_G6930</name>
</gene>
<feature type="region of interest" description="Disordered" evidence="8">
    <location>
        <begin position="1"/>
        <end position="83"/>
    </location>
</feature>
<dbReference type="GO" id="GO:0007032">
    <property type="term" value="P:endosome organization"/>
    <property type="evidence" value="ECO:0007669"/>
    <property type="project" value="TreeGrafter"/>
</dbReference>
<evidence type="ECO:0000313" key="10">
    <source>
        <dbReference type="EMBL" id="SMQ51777.1"/>
    </source>
</evidence>
<feature type="compositionally biased region" description="Polar residues" evidence="8">
    <location>
        <begin position="39"/>
        <end position="48"/>
    </location>
</feature>
<feature type="domain" description="KxDL" evidence="9">
    <location>
        <begin position="95"/>
        <end position="180"/>
    </location>
</feature>
<comment type="similarity">
    <text evidence="3">Belongs to the KXD1 family.</text>
</comment>
<evidence type="ECO:0000259" key="9">
    <source>
        <dbReference type="Pfam" id="PF10241"/>
    </source>
</evidence>
<comment type="function">
    <text evidence="1">Component of the biogenesis of lysosome-related organelles complex-1 (BLOC-1) involved in endosomal cargo sorting.</text>
</comment>
<accession>A0A1X7RXW0</accession>
<evidence type="ECO:0000256" key="2">
    <source>
        <dbReference type="ARBA" id="ARBA00004177"/>
    </source>
</evidence>
<dbReference type="GO" id="GO:0032880">
    <property type="term" value="P:regulation of protein localization"/>
    <property type="evidence" value="ECO:0007669"/>
    <property type="project" value="TreeGrafter"/>
</dbReference>
<dbReference type="InterPro" id="IPR019371">
    <property type="entry name" value="KxDL_dom"/>
</dbReference>
<evidence type="ECO:0000313" key="11">
    <source>
        <dbReference type="Proteomes" id="UP000215127"/>
    </source>
</evidence>
<feature type="compositionally biased region" description="Polar residues" evidence="8">
    <location>
        <begin position="56"/>
        <end position="83"/>
    </location>
</feature>
<evidence type="ECO:0000256" key="1">
    <source>
        <dbReference type="ARBA" id="ARBA00002069"/>
    </source>
</evidence>
<evidence type="ECO:0000256" key="5">
    <source>
        <dbReference type="ARBA" id="ARBA00022448"/>
    </source>
</evidence>
<proteinExistence type="inferred from homology"/>
<dbReference type="PANTHER" id="PTHR37787">
    <property type="entry name" value="BIOGENESIS OF LYSOSOME-RELATED ORGANELLES COMPLEX 1 SUBUNIT KXD1"/>
    <property type="match status" value="1"/>
</dbReference>
<dbReference type="EMBL" id="LT853697">
    <property type="protein sequence ID" value="SMQ51777.1"/>
    <property type="molecule type" value="Genomic_DNA"/>
</dbReference>
<evidence type="ECO:0000256" key="6">
    <source>
        <dbReference type="ARBA" id="ARBA00022753"/>
    </source>
</evidence>
<keyword evidence="5" id="KW-0813">Transport</keyword>